<accession>A0A2R6QM47</accession>
<dbReference type="AlphaFoldDB" id="A0A2R6QM47"/>
<gene>
    <name evidence="1" type="ORF">PHLCEN_2v3349</name>
</gene>
<proteinExistence type="predicted"/>
<dbReference type="Proteomes" id="UP000186601">
    <property type="component" value="Unassembled WGS sequence"/>
</dbReference>
<reference evidence="1 2" key="1">
    <citation type="submission" date="2018-02" db="EMBL/GenBank/DDBJ databases">
        <title>Genome sequence of the basidiomycete white-rot fungus Phlebia centrifuga.</title>
        <authorList>
            <person name="Granchi Z."/>
            <person name="Peng M."/>
            <person name="de Vries R.P."/>
            <person name="Hilden K."/>
            <person name="Makela M.R."/>
            <person name="Grigoriev I."/>
            <person name="Riley R."/>
        </authorList>
    </citation>
    <scope>NUCLEOTIDE SEQUENCE [LARGE SCALE GENOMIC DNA]</scope>
    <source>
        <strain evidence="1 2">FBCC195</strain>
    </source>
</reference>
<keyword evidence="2" id="KW-1185">Reference proteome</keyword>
<sequence length="114" mass="12666">MQLPLKPTDCYCTAGTAPLPPLMSPLYITRTNDLPVTVVDVLGSREITEDDDMPSIPLGTDNSFCLVTSGYQIGAFRCWCVVSLANFCTNTNYSPQEASKPSYWWTQQQHTQVL</sequence>
<protein>
    <submittedName>
        <fullName evidence="1">Uncharacterized protein</fullName>
    </submittedName>
</protein>
<comment type="caution">
    <text evidence="1">The sequence shown here is derived from an EMBL/GenBank/DDBJ whole genome shotgun (WGS) entry which is preliminary data.</text>
</comment>
<evidence type="ECO:0000313" key="2">
    <source>
        <dbReference type="Proteomes" id="UP000186601"/>
    </source>
</evidence>
<organism evidence="1 2">
    <name type="scientific">Hermanssonia centrifuga</name>
    <dbReference type="NCBI Taxonomy" id="98765"/>
    <lineage>
        <taxon>Eukaryota</taxon>
        <taxon>Fungi</taxon>
        <taxon>Dikarya</taxon>
        <taxon>Basidiomycota</taxon>
        <taxon>Agaricomycotina</taxon>
        <taxon>Agaricomycetes</taxon>
        <taxon>Polyporales</taxon>
        <taxon>Meruliaceae</taxon>
        <taxon>Hermanssonia</taxon>
    </lineage>
</organism>
<dbReference type="EMBL" id="MLYV02000322">
    <property type="protein sequence ID" value="PSS10998.1"/>
    <property type="molecule type" value="Genomic_DNA"/>
</dbReference>
<name>A0A2R6QM47_9APHY</name>
<evidence type="ECO:0000313" key="1">
    <source>
        <dbReference type="EMBL" id="PSS10998.1"/>
    </source>
</evidence>